<dbReference type="InterPro" id="IPR029044">
    <property type="entry name" value="Nucleotide-diphossugar_trans"/>
</dbReference>
<dbReference type="OrthoDB" id="9766299at2"/>
<keyword evidence="4" id="KW-0472">Membrane</keyword>
<dbReference type="GO" id="GO:0016757">
    <property type="term" value="F:glycosyltransferase activity"/>
    <property type="evidence" value="ECO:0007669"/>
    <property type="project" value="UniProtKB-KW"/>
</dbReference>
<organism evidence="5 6">
    <name type="scientific">Caldimonas caldifontis</name>
    <dbReference type="NCBI Taxonomy" id="1452508"/>
    <lineage>
        <taxon>Bacteria</taxon>
        <taxon>Pseudomonadati</taxon>
        <taxon>Pseudomonadota</taxon>
        <taxon>Betaproteobacteria</taxon>
        <taxon>Burkholderiales</taxon>
        <taxon>Sphaerotilaceae</taxon>
        <taxon>Caldimonas</taxon>
    </lineage>
</organism>
<dbReference type="Proteomes" id="UP000238605">
    <property type="component" value="Unassembled WGS sequence"/>
</dbReference>
<gene>
    <name evidence="5" type="ORF">C1704_03035</name>
</gene>
<evidence type="ECO:0000256" key="4">
    <source>
        <dbReference type="SAM" id="Phobius"/>
    </source>
</evidence>
<comment type="similarity">
    <text evidence="1">Belongs to the glycosyltransferase 2 family.</text>
</comment>
<keyword evidence="4" id="KW-0812">Transmembrane</keyword>
<evidence type="ECO:0000313" key="5">
    <source>
        <dbReference type="EMBL" id="PPE67849.1"/>
    </source>
</evidence>
<protein>
    <submittedName>
        <fullName evidence="5">N-acetylglucosaminyltransferase</fullName>
    </submittedName>
</protein>
<dbReference type="CDD" id="cd06423">
    <property type="entry name" value="CESA_like"/>
    <property type="match status" value="1"/>
</dbReference>
<feature type="transmembrane region" description="Helical" evidence="4">
    <location>
        <begin position="392"/>
        <end position="411"/>
    </location>
</feature>
<feature type="transmembrane region" description="Helical" evidence="4">
    <location>
        <begin position="357"/>
        <end position="380"/>
    </location>
</feature>
<accession>A0A2S5SYW5</accession>
<keyword evidence="3 5" id="KW-0808">Transferase</keyword>
<name>A0A2S5SYW5_9BURK</name>
<proteinExistence type="inferred from homology"/>
<dbReference type="SUPFAM" id="SSF53448">
    <property type="entry name" value="Nucleotide-diphospho-sugar transferases"/>
    <property type="match status" value="1"/>
</dbReference>
<dbReference type="RefSeq" id="WP_104300865.1">
    <property type="nucleotide sequence ID" value="NZ_PSNX01000002.1"/>
</dbReference>
<dbReference type="PANTHER" id="PTHR43630:SF1">
    <property type="entry name" value="POLY-BETA-1,6-N-ACETYL-D-GLUCOSAMINE SYNTHASE"/>
    <property type="match status" value="1"/>
</dbReference>
<feature type="transmembrane region" description="Helical" evidence="4">
    <location>
        <begin position="318"/>
        <end position="351"/>
    </location>
</feature>
<feature type="transmembrane region" description="Helical" evidence="4">
    <location>
        <begin position="28"/>
        <end position="52"/>
    </location>
</feature>
<dbReference type="EMBL" id="PSNX01000002">
    <property type="protein sequence ID" value="PPE67849.1"/>
    <property type="molecule type" value="Genomic_DNA"/>
</dbReference>
<dbReference type="AlphaFoldDB" id="A0A2S5SYW5"/>
<keyword evidence="6" id="KW-1185">Reference proteome</keyword>
<reference evidence="5 6" key="1">
    <citation type="submission" date="2018-02" db="EMBL/GenBank/DDBJ databases">
        <title>Reclassifiation of [Polyangium] brachysporum DSM 7029 as Guopingzhaonella breviflexa gen. nov., sp. nov., a member of the family Comamonadaceae.</title>
        <authorList>
            <person name="Tang B."/>
        </authorList>
    </citation>
    <scope>NUCLEOTIDE SEQUENCE [LARGE SCALE GENOMIC DNA]</scope>
    <source>
        <strain evidence="5 6">BCRC 80649</strain>
    </source>
</reference>
<evidence type="ECO:0000256" key="2">
    <source>
        <dbReference type="ARBA" id="ARBA00022676"/>
    </source>
</evidence>
<dbReference type="Pfam" id="PF13641">
    <property type="entry name" value="Glyco_tranf_2_3"/>
    <property type="match status" value="1"/>
</dbReference>
<evidence type="ECO:0000256" key="1">
    <source>
        <dbReference type="ARBA" id="ARBA00006739"/>
    </source>
</evidence>
<dbReference type="Gene3D" id="3.90.550.10">
    <property type="entry name" value="Spore Coat Polysaccharide Biosynthesis Protein SpsA, Chain A"/>
    <property type="match status" value="1"/>
</dbReference>
<evidence type="ECO:0000313" key="6">
    <source>
        <dbReference type="Proteomes" id="UP000238605"/>
    </source>
</evidence>
<dbReference type="PANTHER" id="PTHR43630">
    <property type="entry name" value="POLY-BETA-1,6-N-ACETYL-D-GLUCOSAMINE SYNTHASE"/>
    <property type="match status" value="1"/>
</dbReference>
<keyword evidence="4" id="KW-1133">Transmembrane helix</keyword>
<keyword evidence="2 5" id="KW-0328">Glycosyltransferase</keyword>
<evidence type="ECO:0000256" key="3">
    <source>
        <dbReference type="ARBA" id="ARBA00022679"/>
    </source>
</evidence>
<sequence>MWDQAVHAFGTLILSTSEQGWLEIALKFFPFVLLLELPLYLLVTAGIVRFGLREHRPDRQRERYPRVSCLITCYSEGEDVRKTIHSLAQQDYPGHIEIIAMIDGAVQNRATLEAARRAQDLVEGVPRRRLVVLPKWQRGGRVSALNAGLQMATGEVVMALDGDTSFDNDMVRHATRHFDDPRVVGVAGCLRVRNAKSSLVARLQALEYMLSIGAGKTGLSEFNLVNNISGAFGVFRTAFIRNLGGWDAGTAEDLDMTLRIKQYFGRHPGLRIVFDPHAVGHTDAPHTWMGFFRQRLRWDGDLFYLYVRKFRHNLRPRLLGWPNFLFVTFNGLFLQVVMPFMIVAYTGLLFWTLPAGAVLGILGFVYLVYLAALLLFFLLYVVVVSERPREDLGYLGLVCLFPLFAFVNRVHCSLSTLQEVFLKAHLDSSMAPWWVLRKTKF</sequence>
<comment type="caution">
    <text evidence="5">The sequence shown here is derived from an EMBL/GenBank/DDBJ whole genome shotgun (WGS) entry which is preliminary data.</text>
</comment>